<keyword evidence="2" id="KW-0378">Hydrolase</keyword>
<comment type="similarity">
    <text evidence="1">Belongs to the AB hydrolase superfamily.</text>
</comment>
<dbReference type="InterPro" id="IPR000073">
    <property type="entry name" value="AB_hydrolase_1"/>
</dbReference>
<protein>
    <submittedName>
        <fullName evidence="4">DEKNAAC104285</fullName>
    </submittedName>
</protein>
<reference evidence="4 5" key="1">
    <citation type="submission" date="2018-12" db="EMBL/GenBank/DDBJ databases">
        <authorList>
            <person name="Tiukova I."/>
            <person name="Dainat J."/>
        </authorList>
    </citation>
    <scope>NUCLEOTIDE SEQUENCE [LARGE SCALE GENOMIC DNA]</scope>
</reference>
<dbReference type="SUPFAM" id="SSF53474">
    <property type="entry name" value="alpha/beta-Hydrolases"/>
    <property type="match status" value="1"/>
</dbReference>
<feature type="domain" description="AB hydrolase-1" evidence="3">
    <location>
        <begin position="6"/>
        <end position="78"/>
    </location>
</feature>
<dbReference type="STRING" id="13370.A0A448YQ94"/>
<dbReference type="AlphaFoldDB" id="A0A448YQ94"/>
<evidence type="ECO:0000313" key="4">
    <source>
        <dbReference type="EMBL" id="VEU23083.1"/>
    </source>
</evidence>
<dbReference type="PANTHER" id="PTHR46118">
    <property type="entry name" value="PROTEIN ABHD11"/>
    <property type="match status" value="1"/>
</dbReference>
<gene>
    <name evidence="4" type="ORF">BRENAR_LOCUS3814</name>
</gene>
<dbReference type="GO" id="GO:0005739">
    <property type="term" value="C:mitochondrion"/>
    <property type="evidence" value="ECO:0007669"/>
    <property type="project" value="TreeGrafter"/>
</dbReference>
<keyword evidence="5" id="KW-1185">Reference proteome</keyword>
<sequence length="235" mass="26546">MAILLERDVYCLDLRNHGDSPHSERMDYPALSADVERFIGEHKLEQPILIGHSMGAKTAMAVCLRKPKLCSLLVPVDNAPVDLTGGGAGFSKFGTYVKQMEKIDGNHKLTSLKDCDKILAEVEPNKTIRQFLLTNMKPDDEGGYRCRVPLDIMEKTLDNISAWPFNYEISRWNGPALFVRGTKSPYLADEYLESVAKFFPRFEIRDVESGHWVTSENPSAFVGAVSEWIRYQESD</sequence>
<dbReference type="GO" id="GO:0052689">
    <property type="term" value="F:carboxylic ester hydrolase activity"/>
    <property type="evidence" value="ECO:0007669"/>
    <property type="project" value="TreeGrafter"/>
</dbReference>
<dbReference type="OrthoDB" id="8119704at2759"/>
<name>A0A448YQ94_BRENA</name>
<dbReference type="PANTHER" id="PTHR46118:SF4">
    <property type="entry name" value="PROTEIN ABHD11"/>
    <property type="match status" value="1"/>
</dbReference>
<evidence type="ECO:0000259" key="3">
    <source>
        <dbReference type="Pfam" id="PF00561"/>
    </source>
</evidence>
<evidence type="ECO:0000256" key="1">
    <source>
        <dbReference type="ARBA" id="ARBA00008645"/>
    </source>
</evidence>
<organism evidence="4 5">
    <name type="scientific">Brettanomyces naardenensis</name>
    <name type="common">Yeast</name>
    <dbReference type="NCBI Taxonomy" id="13370"/>
    <lineage>
        <taxon>Eukaryota</taxon>
        <taxon>Fungi</taxon>
        <taxon>Dikarya</taxon>
        <taxon>Ascomycota</taxon>
        <taxon>Saccharomycotina</taxon>
        <taxon>Pichiomycetes</taxon>
        <taxon>Pichiales</taxon>
        <taxon>Pichiaceae</taxon>
        <taxon>Brettanomyces</taxon>
    </lineage>
</organism>
<evidence type="ECO:0000313" key="5">
    <source>
        <dbReference type="Proteomes" id="UP000290900"/>
    </source>
</evidence>
<dbReference type="FunCoup" id="A0A448YQ94">
    <property type="interactions" value="486"/>
</dbReference>
<dbReference type="Proteomes" id="UP000290900">
    <property type="component" value="Unassembled WGS sequence"/>
</dbReference>
<dbReference type="Gene3D" id="3.40.50.1820">
    <property type="entry name" value="alpha/beta hydrolase"/>
    <property type="match status" value="1"/>
</dbReference>
<dbReference type="Pfam" id="PF00561">
    <property type="entry name" value="Abhydrolase_1"/>
    <property type="match status" value="1"/>
</dbReference>
<proteinExistence type="inferred from homology"/>
<evidence type="ECO:0000256" key="2">
    <source>
        <dbReference type="ARBA" id="ARBA00022801"/>
    </source>
</evidence>
<dbReference type="InterPro" id="IPR029058">
    <property type="entry name" value="AB_hydrolase_fold"/>
</dbReference>
<accession>A0A448YQ94</accession>
<dbReference type="InParanoid" id="A0A448YQ94"/>
<dbReference type="EMBL" id="CAACVR010000034">
    <property type="protein sequence ID" value="VEU23083.1"/>
    <property type="molecule type" value="Genomic_DNA"/>
</dbReference>